<gene>
    <name evidence="1" type="ORF">AJ78_05664</name>
</gene>
<name>A0A1J9QCT1_9EURO</name>
<comment type="caution">
    <text evidence="1">The sequence shown here is derived from an EMBL/GenBank/DDBJ whole genome shotgun (WGS) entry which is preliminary data.</text>
</comment>
<proteinExistence type="predicted"/>
<organism evidence="1 2">
    <name type="scientific">Emergomyces pasteurianus Ep9510</name>
    <dbReference type="NCBI Taxonomy" id="1447872"/>
    <lineage>
        <taxon>Eukaryota</taxon>
        <taxon>Fungi</taxon>
        <taxon>Dikarya</taxon>
        <taxon>Ascomycota</taxon>
        <taxon>Pezizomycotina</taxon>
        <taxon>Eurotiomycetes</taxon>
        <taxon>Eurotiomycetidae</taxon>
        <taxon>Onygenales</taxon>
        <taxon>Ajellomycetaceae</taxon>
        <taxon>Emergomyces</taxon>
    </lineage>
</organism>
<accession>A0A1J9QCT1</accession>
<sequence length="152" mass="17292">MAFNQAQLIQTLTDQVNELVNQNRIMADANARLSHRLETLKASHTANEPQLAGLIAQSSMPATKVKLRKPDVFDDTTDICFWLLNIDDNICERLITNNVFKIAFDISYLSLKIRQHVQSLTAELCMNLLCIQYNQHAVNFIVNFKTITADLK</sequence>
<dbReference type="OrthoDB" id="4366649at2759"/>
<evidence type="ECO:0000313" key="1">
    <source>
        <dbReference type="EMBL" id="OJD13927.1"/>
    </source>
</evidence>
<dbReference type="AlphaFoldDB" id="A0A1J9QCT1"/>
<dbReference type="Proteomes" id="UP000182235">
    <property type="component" value="Unassembled WGS sequence"/>
</dbReference>
<protein>
    <submittedName>
        <fullName evidence="1">Uncharacterized protein</fullName>
    </submittedName>
</protein>
<keyword evidence="2" id="KW-1185">Reference proteome</keyword>
<dbReference type="VEuPathDB" id="FungiDB:AJ78_05664"/>
<dbReference type="EMBL" id="LGRN01000257">
    <property type="protein sequence ID" value="OJD13927.1"/>
    <property type="molecule type" value="Genomic_DNA"/>
</dbReference>
<evidence type="ECO:0000313" key="2">
    <source>
        <dbReference type="Proteomes" id="UP000182235"/>
    </source>
</evidence>
<reference evidence="1 2" key="1">
    <citation type="submission" date="2015-07" db="EMBL/GenBank/DDBJ databases">
        <title>Emmonsia species relationships and genome sequence.</title>
        <authorList>
            <consortium name="The Broad Institute Genomics Platform"/>
            <person name="Cuomo C.A."/>
            <person name="Munoz J.F."/>
            <person name="Imamovic A."/>
            <person name="Priest M.E."/>
            <person name="Young S."/>
            <person name="Clay O.K."/>
            <person name="McEwen J.G."/>
        </authorList>
    </citation>
    <scope>NUCLEOTIDE SEQUENCE [LARGE SCALE GENOMIC DNA]</scope>
    <source>
        <strain evidence="1 2">UAMH 9510</strain>
    </source>
</reference>